<proteinExistence type="predicted"/>
<keyword evidence="2" id="KW-1185">Reference proteome</keyword>
<reference evidence="1" key="1">
    <citation type="submission" date="2021-03" db="EMBL/GenBank/DDBJ databases">
        <authorList>
            <person name="Bekaert M."/>
        </authorList>
    </citation>
    <scope>NUCLEOTIDE SEQUENCE</scope>
</reference>
<dbReference type="AlphaFoldDB" id="A0A8S3TVI7"/>
<name>A0A8S3TVI7_MYTED</name>
<dbReference type="EMBL" id="CAJPWZ010002409">
    <property type="protein sequence ID" value="CAG2237941.1"/>
    <property type="molecule type" value="Genomic_DNA"/>
</dbReference>
<accession>A0A8S3TVI7</accession>
<sequence length="852" mass="99249">MTTDLSISFYHYLCQKIGTPDIVKIRRLSYAICDYVSRFSGRDSLALFWRFVTRISSGSKAEGLDMKKSDLDMMHVLELLNIVEVPLDSCGLFSFLITTEYTKPGFVRLKRLNAGLPMLPLDKDWCKERDGHIFLSNFFATDLKSWNLLTGFDFNLITTPLSILEEWWYYDVPTNILVVLFRRHKMVSHRYLYTLFWCAICQHIGYKNIGIQEQSNKGQYKRYKTYLPWLVMGLQKDAITGWLCLASYHFSIDSYKTCLNLIDHILQKYGFRAPSDIETHIGHINSLELEAVKYGIMNPHDICRRHFVDVHGFNDSIKARPLKLKLDILDNLSIVTSPLIYTHFLRFMCCFHLHDSCGVKFALREIHRLRTGREISVHYCLGLAYYTLKEYSTALSFLIPFSEYLKSNPKHDCISLNSKSYQLNCQSVRIKDIKYSNKKIGECQLIYQYRFTAIFVKKLGTEEIVKVRRLSHAIWDYISPFTSRELMELFRRTMTRISSGSKAEGLDMKRSDLDTMFVMEFLNVVEDPLDRFGFFSFLISTGYTKPGFVRLKLLNSAIPVEHICCKENDGYVFLSSELVKKIAFSIVENNADVIIHGPCITTANEKTVSDFFATDLQSLKISEGFDYELINTPFRILDNILYPDVSLNTLFVLFSRHKLESHRYLYTLYWCAICQGIGHKNISIQERANKDQYKRYKTYLPYLIMGLQKDAISGWLSLASHLFTVDNYNTCLKLIDYILCKYCFEKSSYNGSYIGHTNNLELETVKYGGMNAHSFCRQHFVDLYGFIKIFGIRPLKLKLEILDSVYITSPIVYTYFLRFMCCFHLCDNSGVRSALRDLQRVQNHYTEVDYCL</sequence>
<comment type="caution">
    <text evidence="1">The sequence shown here is derived from an EMBL/GenBank/DDBJ whole genome shotgun (WGS) entry which is preliminary data.</text>
</comment>
<evidence type="ECO:0000313" key="1">
    <source>
        <dbReference type="EMBL" id="CAG2237941.1"/>
    </source>
</evidence>
<evidence type="ECO:0000313" key="2">
    <source>
        <dbReference type="Proteomes" id="UP000683360"/>
    </source>
</evidence>
<dbReference type="Proteomes" id="UP000683360">
    <property type="component" value="Unassembled WGS sequence"/>
</dbReference>
<dbReference type="OrthoDB" id="6112914at2759"/>
<protein>
    <submittedName>
        <fullName evidence="1">Uncharacterized protein</fullName>
    </submittedName>
</protein>
<gene>
    <name evidence="1" type="ORF">MEDL_50410</name>
</gene>
<organism evidence="1 2">
    <name type="scientific">Mytilus edulis</name>
    <name type="common">Blue mussel</name>
    <dbReference type="NCBI Taxonomy" id="6550"/>
    <lineage>
        <taxon>Eukaryota</taxon>
        <taxon>Metazoa</taxon>
        <taxon>Spiralia</taxon>
        <taxon>Lophotrochozoa</taxon>
        <taxon>Mollusca</taxon>
        <taxon>Bivalvia</taxon>
        <taxon>Autobranchia</taxon>
        <taxon>Pteriomorphia</taxon>
        <taxon>Mytilida</taxon>
        <taxon>Mytiloidea</taxon>
        <taxon>Mytilidae</taxon>
        <taxon>Mytilinae</taxon>
        <taxon>Mytilus</taxon>
    </lineage>
</organism>